<proteinExistence type="predicted"/>
<name>A0A975RAY8_9GAMM</name>
<protein>
    <submittedName>
        <fullName evidence="1">HEAT repeat domain-containing protein</fullName>
    </submittedName>
</protein>
<dbReference type="Pfam" id="PF13646">
    <property type="entry name" value="HEAT_2"/>
    <property type="match status" value="1"/>
</dbReference>
<gene>
    <name evidence="1" type="ORF">KEF85_04460</name>
</gene>
<dbReference type="Proteomes" id="UP000676649">
    <property type="component" value="Chromosome"/>
</dbReference>
<sequence>MKPSPQLKLALGLVLALPCVLLTGIPILAARSPHCPSPPTATASIAEVNPPDLPQLAALALSGGMVAPDPETLQEEQDMLNNQVEQAKAWLDDSDEQQRLIGAEQFSAFPTPEAELYLREALQHDPADAVRAAAADSLAAFTSIKPETLDVLLSALQDFNEEVQGRAFSTLQILYKRTNPETTRTIHLRLKQLVTSGQLNYDNREAINEFLLDQTGS</sequence>
<organism evidence="1 2">
    <name type="scientific">Methylomonas paludis</name>
    <dbReference type="NCBI Taxonomy" id="1173101"/>
    <lineage>
        <taxon>Bacteria</taxon>
        <taxon>Pseudomonadati</taxon>
        <taxon>Pseudomonadota</taxon>
        <taxon>Gammaproteobacteria</taxon>
        <taxon>Methylococcales</taxon>
        <taxon>Methylococcaceae</taxon>
        <taxon>Methylomonas</taxon>
    </lineage>
</organism>
<dbReference type="EMBL" id="CP073754">
    <property type="protein sequence ID" value="QWF71736.1"/>
    <property type="molecule type" value="Genomic_DNA"/>
</dbReference>
<evidence type="ECO:0000313" key="2">
    <source>
        <dbReference type="Proteomes" id="UP000676649"/>
    </source>
</evidence>
<dbReference type="InterPro" id="IPR011989">
    <property type="entry name" value="ARM-like"/>
</dbReference>
<accession>A0A975RAY8</accession>
<dbReference type="RefSeq" id="WP_215583518.1">
    <property type="nucleotide sequence ID" value="NZ_CP073754.1"/>
</dbReference>
<evidence type="ECO:0000313" key="1">
    <source>
        <dbReference type="EMBL" id="QWF71736.1"/>
    </source>
</evidence>
<dbReference type="SUPFAM" id="SSF48371">
    <property type="entry name" value="ARM repeat"/>
    <property type="match status" value="1"/>
</dbReference>
<reference evidence="1" key="1">
    <citation type="submission" date="2021-04" db="EMBL/GenBank/DDBJ databases">
        <title>Draft genome sequence data of methanotrophic Methylovulum sp. strain S1L and Methylomonas sp. strain S2AM isolated from boreal lake water columns.</title>
        <authorList>
            <person name="Rissanen A.J."/>
            <person name="Mangayil R."/>
            <person name="Svenning M.M."/>
            <person name="Khanongnuch R."/>
        </authorList>
    </citation>
    <scope>NUCLEOTIDE SEQUENCE</scope>
    <source>
        <strain evidence="1">S2AM</strain>
    </source>
</reference>
<dbReference type="AlphaFoldDB" id="A0A975RAY8"/>
<dbReference type="KEGG" id="mpad:KEF85_04460"/>
<dbReference type="InterPro" id="IPR016024">
    <property type="entry name" value="ARM-type_fold"/>
</dbReference>
<dbReference type="Gene3D" id="1.25.10.10">
    <property type="entry name" value="Leucine-rich Repeat Variant"/>
    <property type="match status" value="1"/>
</dbReference>
<keyword evidence="2" id="KW-1185">Reference proteome</keyword>